<proteinExistence type="predicted"/>
<dbReference type="EMBL" id="OB793336">
    <property type="protein sequence ID" value="CAD7427006.1"/>
    <property type="molecule type" value="Genomic_DNA"/>
</dbReference>
<protein>
    <submittedName>
        <fullName evidence="1">Uncharacterized protein</fullName>
    </submittedName>
</protein>
<gene>
    <name evidence="1" type="ORF">TMSB3V08_LOCUS3871</name>
</gene>
<sequence>MMEKPMTILIQKEKETAVDVLKRFTPATLLVDITAGCSFSDTWLWLFWLSSSGAHLPVPAPNAQAHQMLKPGLLPRQKRDLPFLYNIQLHCWLGHAIGSHPLVSLGLSTILLIAAGLGLLSWVEEVDNVELFMPHTSRVRADALWVEEHFEDDVRFESVIVEADNVLDKDVLLAEKPPSKSPDRDSNLYLPVIGSLAQHETCALANYAIEVGSEGIKSVHGGGSYSARYGQAASGTTKDTSGHDDSDAAIINHTFCITGAG</sequence>
<evidence type="ECO:0000313" key="1">
    <source>
        <dbReference type="EMBL" id="CAD7427006.1"/>
    </source>
</evidence>
<dbReference type="AlphaFoldDB" id="A0A7R9HLA2"/>
<accession>A0A7R9HLA2</accession>
<organism evidence="1">
    <name type="scientific">Timema monikensis</name>
    <dbReference type="NCBI Taxonomy" id="170555"/>
    <lineage>
        <taxon>Eukaryota</taxon>
        <taxon>Metazoa</taxon>
        <taxon>Ecdysozoa</taxon>
        <taxon>Arthropoda</taxon>
        <taxon>Hexapoda</taxon>
        <taxon>Insecta</taxon>
        <taxon>Pterygota</taxon>
        <taxon>Neoptera</taxon>
        <taxon>Polyneoptera</taxon>
        <taxon>Phasmatodea</taxon>
        <taxon>Timematodea</taxon>
        <taxon>Timematoidea</taxon>
        <taxon>Timematidae</taxon>
        <taxon>Timema</taxon>
    </lineage>
</organism>
<reference evidence="1" key="1">
    <citation type="submission" date="2020-11" db="EMBL/GenBank/DDBJ databases">
        <authorList>
            <person name="Tran Van P."/>
        </authorList>
    </citation>
    <scope>NUCLEOTIDE SEQUENCE</scope>
</reference>
<name>A0A7R9HLA2_9NEOP</name>